<keyword evidence="1" id="KW-0472">Membrane</keyword>
<reference evidence="2 3" key="1">
    <citation type="submission" date="2014-04" db="EMBL/GenBank/DDBJ databases">
        <authorList>
            <consortium name="DOE Joint Genome Institute"/>
            <person name="Kuo A."/>
            <person name="Ruytinx J."/>
            <person name="Rineau F."/>
            <person name="Colpaert J."/>
            <person name="Kohler A."/>
            <person name="Nagy L.G."/>
            <person name="Floudas D."/>
            <person name="Copeland A."/>
            <person name="Barry K.W."/>
            <person name="Cichocki N."/>
            <person name="Veneault-Fourrey C."/>
            <person name="LaButti K."/>
            <person name="Lindquist E.A."/>
            <person name="Lipzen A."/>
            <person name="Lundell T."/>
            <person name="Morin E."/>
            <person name="Murat C."/>
            <person name="Sun H."/>
            <person name="Tunlid A."/>
            <person name="Henrissat B."/>
            <person name="Grigoriev I.V."/>
            <person name="Hibbett D.S."/>
            <person name="Martin F."/>
            <person name="Nordberg H.P."/>
            <person name="Cantor M.N."/>
            <person name="Hua S.X."/>
        </authorList>
    </citation>
    <scope>NUCLEOTIDE SEQUENCE [LARGE SCALE GENOMIC DNA]</scope>
    <source>
        <strain evidence="2 3">UH-Slu-Lm8-n1</strain>
    </source>
</reference>
<keyword evidence="1" id="KW-0812">Transmembrane</keyword>
<dbReference type="OrthoDB" id="2676384at2759"/>
<organism evidence="2 3">
    <name type="scientific">Suillus luteus UH-Slu-Lm8-n1</name>
    <dbReference type="NCBI Taxonomy" id="930992"/>
    <lineage>
        <taxon>Eukaryota</taxon>
        <taxon>Fungi</taxon>
        <taxon>Dikarya</taxon>
        <taxon>Basidiomycota</taxon>
        <taxon>Agaricomycotina</taxon>
        <taxon>Agaricomycetes</taxon>
        <taxon>Agaricomycetidae</taxon>
        <taxon>Boletales</taxon>
        <taxon>Suillineae</taxon>
        <taxon>Suillaceae</taxon>
        <taxon>Suillus</taxon>
    </lineage>
</organism>
<dbReference type="AlphaFoldDB" id="A0A0D0AJ72"/>
<name>A0A0D0AJ72_9AGAM</name>
<reference evidence="3" key="2">
    <citation type="submission" date="2015-01" db="EMBL/GenBank/DDBJ databases">
        <title>Evolutionary Origins and Diversification of the Mycorrhizal Mutualists.</title>
        <authorList>
            <consortium name="DOE Joint Genome Institute"/>
            <consortium name="Mycorrhizal Genomics Consortium"/>
            <person name="Kohler A."/>
            <person name="Kuo A."/>
            <person name="Nagy L.G."/>
            <person name="Floudas D."/>
            <person name="Copeland A."/>
            <person name="Barry K.W."/>
            <person name="Cichocki N."/>
            <person name="Veneault-Fourrey C."/>
            <person name="LaButti K."/>
            <person name="Lindquist E.A."/>
            <person name="Lipzen A."/>
            <person name="Lundell T."/>
            <person name="Morin E."/>
            <person name="Murat C."/>
            <person name="Riley R."/>
            <person name="Ohm R."/>
            <person name="Sun H."/>
            <person name="Tunlid A."/>
            <person name="Henrissat B."/>
            <person name="Grigoriev I.V."/>
            <person name="Hibbett D.S."/>
            <person name="Martin F."/>
        </authorList>
    </citation>
    <scope>NUCLEOTIDE SEQUENCE [LARGE SCALE GENOMIC DNA]</scope>
    <source>
        <strain evidence="3">UH-Slu-Lm8-n1</strain>
    </source>
</reference>
<dbReference type="HOGENOM" id="CLU_2198757_0_0_1"/>
<evidence type="ECO:0000313" key="3">
    <source>
        <dbReference type="Proteomes" id="UP000054485"/>
    </source>
</evidence>
<dbReference type="InParanoid" id="A0A0D0AJ72"/>
<dbReference type="Proteomes" id="UP000054485">
    <property type="component" value="Unassembled WGS sequence"/>
</dbReference>
<dbReference type="EMBL" id="KN835774">
    <property type="protein sequence ID" value="KIK34307.1"/>
    <property type="molecule type" value="Genomic_DNA"/>
</dbReference>
<evidence type="ECO:0000256" key="1">
    <source>
        <dbReference type="SAM" id="Phobius"/>
    </source>
</evidence>
<sequence>MLISLTLTCAIRNWLATDNRLYVVILKHNAFYYACGLFFSAVNVLTSLLLGYAYSSMFQEYVSAKVFWKATTYNPNHMCLVSKSSFIPYSPLECTSTCGMPTAIVIVS</sequence>
<evidence type="ECO:0000313" key="2">
    <source>
        <dbReference type="EMBL" id="KIK34307.1"/>
    </source>
</evidence>
<protein>
    <submittedName>
        <fullName evidence="2">Uncharacterized protein</fullName>
    </submittedName>
</protein>
<keyword evidence="1" id="KW-1133">Transmembrane helix</keyword>
<proteinExistence type="predicted"/>
<feature type="transmembrane region" description="Helical" evidence="1">
    <location>
        <begin position="30"/>
        <end position="54"/>
    </location>
</feature>
<keyword evidence="3" id="KW-1185">Reference proteome</keyword>
<gene>
    <name evidence="2" type="ORF">CY34DRAFT_649164</name>
</gene>
<accession>A0A0D0AJ72</accession>